<dbReference type="GO" id="GO:0005737">
    <property type="term" value="C:cytoplasm"/>
    <property type="evidence" value="ECO:0007669"/>
    <property type="project" value="TreeGrafter"/>
</dbReference>
<dbReference type="PANTHER" id="PTHR11188">
    <property type="entry name" value="ARRESTIN DOMAIN CONTAINING PROTEIN"/>
    <property type="match status" value="1"/>
</dbReference>
<dbReference type="InterPro" id="IPR014756">
    <property type="entry name" value="Ig_E-set"/>
</dbReference>
<dbReference type="InterPro" id="IPR014752">
    <property type="entry name" value="Arrestin-like_C"/>
</dbReference>
<sequence length="432" mass="48384">MASTSSDPQPQPITLHFQNLVRVAGETIEGRVDLHVPLLRKDGIGNLRIEMQGVIKTQILRTYGQVTVMHKQVVPLFPAQSQSLWTSSDSAQADSDVVSLPFRFTLPEDLPPSFAFGSYSATVRYSLEVVGERPGVFHRNRRVRRVLVVMPAATESQLIARESLRQGWNGPWKATTQDEKVRQGIWGEYSRVHVSVSLPDLPEFPISTPIPYTLHVVTETKTLDRSDRPEDKHGKPLFPVPPTQPSDLFRRNIEYTVQGRGLGLHREKKKDIFNLHRSQALANTTEMKKVRRAQTAPTQPMEPAGEVHTITDEPEWIPKDDKERGIWRRSVRFTSTLAFPFAPTSTTETLRWSYTLLFTISFPGIGNDLKLEVPVHLGPASACPPPPTGAPGSSNLAYADILPAGPPPMLDLPPTYWAGDNQDWDDEKDEKN</sequence>
<dbReference type="EMBL" id="JARIHO010000006">
    <property type="protein sequence ID" value="KAJ7359077.1"/>
    <property type="molecule type" value="Genomic_DNA"/>
</dbReference>
<feature type="compositionally biased region" description="Basic and acidic residues" evidence="1">
    <location>
        <begin position="222"/>
        <end position="234"/>
    </location>
</feature>
<evidence type="ECO:0000256" key="1">
    <source>
        <dbReference type="SAM" id="MobiDB-lite"/>
    </source>
</evidence>
<dbReference type="Proteomes" id="UP001218218">
    <property type="component" value="Unassembled WGS sequence"/>
</dbReference>
<dbReference type="GO" id="GO:0015031">
    <property type="term" value="P:protein transport"/>
    <property type="evidence" value="ECO:0007669"/>
    <property type="project" value="TreeGrafter"/>
</dbReference>
<reference evidence="3" key="1">
    <citation type="submission" date="2023-03" db="EMBL/GenBank/DDBJ databases">
        <title>Massive genome expansion in bonnet fungi (Mycena s.s.) driven by repeated elements and novel gene families across ecological guilds.</title>
        <authorList>
            <consortium name="Lawrence Berkeley National Laboratory"/>
            <person name="Harder C.B."/>
            <person name="Miyauchi S."/>
            <person name="Viragh M."/>
            <person name="Kuo A."/>
            <person name="Thoen E."/>
            <person name="Andreopoulos B."/>
            <person name="Lu D."/>
            <person name="Skrede I."/>
            <person name="Drula E."/>
            <person name="Henrissat B."/>
            <person name="Morin E."/>
            <person name="Kohler A."/>
            <person name="Barry K."/>
            <person name="LaButti K."/>
            <person name="Morin E."/>
            <person name="Salamov A."/>
            <person name="Lipzen A."/>
            <person name="Mereny Z."/>
            <person name="Hegedus B."/>
            <person name="Baldrian P."/>
            <person name="Stursova M."/>
            <person name="Weitz H."/>
            <person name="Taylor A."/>
            <person name="Grigoriev I.V."/>
            <person name="Nagy L.G."/>
            <person name="Martin F."/>
            <person name="Kauserud H."/>
        </authorList>
    </citation>
    <scope>NUCLEOTIDE SEQUENCE</scope>
    <source>
        <strain evidence="3">CBHHK002</strain>
    </source>
</reference>
<feature type="compositionally biased region" description="Acidic residues" evidence="1">
    <location>
        <begin position="422"/>
        <end position="432"/>
    </location>
</feature>
<dbReference type="Gene3D" id="2.60.40.640">
    <property type="match status" value="1"/>
</dbReference>
<comment type="caution">
    <text evidence="3">The sequence shown here is derived from an EMBL/GenBank/DDBJ whole genome shotgun (WGS) entry which is preliminary data.</text>
</comment>
<evidence type="ECO:0000259" key="2">
    <source>
        <dbReference type="Pfam" id="PF00339"/>
    </source>
</evidence>
<keyword evidence="4" id="KW-1185">Reference proteome</keyword>
<feature type="region of interest" description="Disordered" evidence="1">
    <location>
        <begin position="384"/>
        <end position="432"/>
    </location>
</feature>
<gene>
    <name evidence="3" type="ORF">DFH08DRAFT_1074650</name>
</gene>
<feature type="region of interest" description="Disordered" evidence="1">
    <location>
        <begin position="222"/>
        <end position="245"/>
    </location>
</feature>
<feature type="domain" description="Arrestin-like N-terminal" evidence="2">
    <location>
        <begin position="21"/>
        <end position="148"/>
    </location>
</feature>
<organism evidence="3 4">
    <name type="scientific">Mycena albidolilacea</name>
    <dbReference type="NCBI Taxonomy" id="1033008"/>
    <lineage>
        <taxon>Eukaryota</taxon>
        <taxon>Fungi</taxon>
        <taxon>Dikarya</taxon>
        <taxon>Basidiomycota</taxon>
        <taxon>Agaricomycotina</taxon>
        <taxon>Agaricomycetes</taxon>
        <taxon>Agaricomycetidae</taxon>
        <taxon>Agaricales</taxon>
        <taxon>Marasmiineae</taxon>
        <taxon>Mycenaceae</taxon>
        <taxon>Mycena</taxon>
    </lineage>
</organism>
<protein>
    <recommendedName>
        <fullName evidence="2">Arrestin-like N-terminal domain-containing protein</fullName>
    </recommendedName>
</protein>
<dbReference type="SUPFAM" id="SSF81296">
    <property type="entry name" value="E set domains"/>
    <property type="match status" value="1"/>
</dbReference>
<feature type="region of interest" description="Disordered" evidence="1">
    <location>
        <begin position="285"/>
        <end position="305"/>
    </location>
</feature>
<dbReference type="InterPro" id="IPR011021">
    <property type="entry name" value="Arrestin-like_N"/>
</dbReference>
<accession>A0AAD7AHE1</accession>
<evidence type="ECO:0000313" key="4">
    <source>
        <dbReference type="Proteomes" id="UP001218218"/>
    </source>
</evidence>
<dbReference type="InterPro" id="IPR050357">
    <property type="entry name" value="Arrestin_domain-protein"/>
</dbReference>
<proteinExistence type="predicted"/>
<dbReference type="AlphaFoldDB" id="A0AAD7AHE1"/>
<dbReference type="Pfam" id="PF00339">
    <property type="entry name" value="Arrestin_N"/>
    <property type="match status" value="1"/>
</dbReference>
<evidence type="ECO:0000313" key="3">
    <source>
        <dbReference type="EMBL" id="KAJ7359077.1"/>
    </source>
</evidence>
<dbReference type="PANTHER" id="PTHR11188:SF17">
    <property type="entry name" value="FI21816P1"/>
    <property type="match status" value="1"/>
</dbReference>
<name>A0AAD7AHE1_9AGAR</name>